<evidence type="ECO:0000256" key="1">
    <source>
        <dbReference type="SAM" id="MobiDB-lite"/>
    </source>
</evidence>
<keyword evidence="3" id="KW-1185">Reference proteome</keyword>
<feature type="compositionally biased region" description="Polar residues" evidence="1">
    <location>
        <begin position="43"/>
        <end position="58"/>
    </location>
</feature>
<dbReference type="InParanoid" id="E4XRX1"/>
<gene>
    <name evidence="2" type="ORF">GSOID_T00001915001</name>
</gene>
<dbReference type="Proteomes" id="UP000001307">
    <property type="component" value="Unassembled WGS sequence"/>
</dbReference>
<reference evidence="2" key="1">
    <citation type="journal article" date="2010" name="Science">
        <title>Plasticity of animal genome architecture unmasked by rapid evolution of a pelagic tunicate.</title>
        <authorList>
            <person name="Denoeud F."/>
            <person name="Henriet S."/>
            <person name="Mungpakdee S."/>
            <person name="Aury J.M."/>
            <person name="Da Silva C."/>
            <person name="Brinkmann H."/>
            <person name="Mikhaleva J."/>
            <person name="Olsen L.C."/>
            <person name="Jubin C."/>
            <person name="Canestro C."/>
            <person name="Bouquet J.M."/>
            <person name="Danks G."/>
            <person name="Poulain J."/>
            <person name="Campsteijn C."/>
            <person name="Adamski M."/>
            <person name="Cross I."/>
            <person name="Yadetie F."/>
            <person name="Muffato M."/>
            <person name="Louis A."/>
            <person name="Butcher S."/>
            <person name="Tsagkogeorga G."/>
            <person name="Konrad A."/>
            <person name="Singh S."/>
            <person name="Jensen M.F."/>
            <person name="Cong E.H."/>
            <person name="Eikeseth-Otteraa H."/>
            <person name="Noel B."/>
            <person name="Anthouard V."/>
            <person name="Porcel B.M."/>
            <person name="Kachouri-Lafond R."/>
            <person name="Nishino A."/>
            <person name="Ugolini M."/>
            <person name="Chourrout P."/>
            <person name="Nishida H."/>
            <person name="Aasland R."/>
            <person name="Huzurbazar S."/>
            <person name="Westhof E."/>
            <person name="Delsuc F."/>
            <person name="Lehrach H."/>
            <person name="Reinhardt R."/>
            <person name="Weissenbach J."/>
            <person name="Roy S.W."/>
            <person name="Artiguenave F."/>
            <person name="Postlethwait J.H."/>
            <person name="Manak J.R."/>
            <person name="Thompson E.M."/>
            <person name="Jaillon O."/>
            <person name="Du Pasquier L."/>
            <person name="Boudinot P."/>
            <person name="Liberles D.A."/>
            <person name="Volff J.N."/>
            <person name="Philippe H."/>
            <person name="Lenhard B."/>
            <person name="Roest Crollius H."/>
            <person name="Wincker P."/>
            <person name="Chourrout D."/>
        </authorList>
    </citation>
    <scope>NUCLEOTIDE SEQUENCE [LARGE SCALE GENOMIC DNA]</scope>
</reference>
<accession>E4XRX1</accession>
<feature type="region of interest" description="Disordered" evidence="1">
    <location>
        <begin position="29"/>
        <end position="74"/>
    </location>
</feature>
<evidence type="ECO:0000313" key="2">
    <source>
        <dbReference type="EMBL" id="CBY12519.1"/>
    </source>
</evidence>
<evidence type="ECO:0000313" key="3">
    <source>
        <dbReference type="Proteomes" id="UP000001307"/>
    </source>
</evidence>
<organism evidence="2">
    <name type="scientific">Oikopleura dioica</name>
    <name type="common">Tunicate</name>
    <dbReference type="NCBI Taxonomy" id="34765"/>
    <lineage>
        <taxon>Eukaryota</taxon>
        <taxon>Metazoa</taxon>
        <taxon>Chordata</taxon>
        <taxon>Tunicata</taxon>
        <taxon>Appendicularia</taxon>
        <taxon>Copelata</taxon>
        <taxon>Oikopleuridae</taxon>
        <taxon>Oikopleura</taxon>
    </lineage>
</organism>
<feature type="compositionally biased region" description="Basic and acidic residues" evidence="1">
    <location>
        <begin position="29"/>
        <end position="41"/>
    </location>
</feature>
<dbReference type="EMBL" id="FN653127">
    <property type="protein sequence ID" value="CBY12519.1"/>
    <property type="molecule type" value="Genomic_DNA"/>
</dbReference>
<name>E4XRX1_OIKDI</name>
<dbReference type="AlphaFoldDB" id="E4XRX1"/>
<protein>
    <submittedName>
        <fullName evidence="2">Uncharacterized protein</fullName>
    </submittedName>
</protein>
<sequence length="109" mass="12379">MLNVIENAIRKTPKFCFLARHLSVAEHHQKSQCEKEEEHKPRLSSSPTAQLNNRQARVSLSIDEPGPSSRQDPAEWVGVSDWISENDEESVMAALLQQSAQEFYSSKKE</sequence>
<proteinExistence type="predicted"/>